<evidence type="ECO:0000313" key="2">
    <source>
        <dbReference type="EMBL" id="SHN29549.1"/>
    </source>
</evidence>
<dbReference type="SUPFAM" id="SSF46785">
    <property type="entry name" value="Winged helix' DNA-binding domain"/>
    <property type="match status" value="1"/>
</dbReference>
<dbReference type="GO" id="GO:0003700">
    <property type="term" value="F:DNA-binding transcription factor activity"/>
    <property type="evidence" value="ECO:0007669"/>
    <property type="project" value="InterPro"/>
</dbReference>
<evidence type="ECO:0000259" key="1">
    <source>
        <dbReference type="PROSITE" id="PS50995"/>
    </source>
</evidence>
<organism evidence="2 3">
    <name type="scientific">Streptomyces yunnanensis</name>
    <dbReference type="NCBI Taxonomy" id="156453"/>
    <lineage>
        <taxon>Bacteria</taxon>
        <taxon>Bacillati</taxon>
        <taxon>Actinomycetota</taxon>
        <taxon>Actinomycetes</taxon>
        <taxon>Kitasatosporales</taxon>
        <taxon>Streptomycetaceae</taxon>
        <taxon>Streptomyces</taxon>
    </lineage>
</organism>
<dbReference type="EMBL" id="FRBK01000031">
    <property type="protein sequence ID" value="SHN29549.1"/>
    <property type="molecule type" value="Genomic_DNA"/>
</dbReference>
<proteinExistence type="predicted"/>
<keyword evidence="2" id="KW-0238">DNA-binding</keyword>
<dbReference type="AlphaFoldDB" id="A0A9X8N8Q5"/>
<evidence type="ECO:0000313" key="3">
    <source>
        <dbReference type="Proteomes" id="UP000184388"/>
    </source>
</evidence>
<dbReference type="PANTHER" id="PTHR39515:SF2">
    <property type="entry name" value="HTH-TYPE TRANSCRIPTIONAL REGULATOR RV0880"/>
    <property type="match status" value="1"/>
</dbReference>
<comment type="caution">
    <text evidence="2">The sequence shown here is derived from an EMBL/GenBank/DDBJ whole genome shotgun (WGS) entry which is preliminary data.</text>
</comment>
<name>A0A9X8N8Q5_9ACTN</name>
<dbReference type="PROSITE" id="PS50995">
    <property type="entry name" value="HTH_MARR_2"/>
    <property type="match status" value="1"/>
</dbReference>
<sequence>MHEGMDETPEESHQEVAAALNELATGMVRHLLSERQSMSLTTAAALSRLEQEGPIRLTLLAAAEGIAQPSMTALVHRLEEQGLATRVGHPEDGRVRLVAITEAGRQLMTERRRVQCARVGDMLAALPEQDVQALGEAMRTALPIVRRMMQPASQPSDSSGESPT</sequence>
<dbReference type="InterPro" id="IPR036390">
    <property type="entry name" value="WH_DNA-bd_sf"/>
</dbReference>
<dbReference type="Proteomes" id="UP000184388">
    <property type="component" value="Unassembled WGS sequence"/>
</dbReference>
<dbReference type="SMART" id="SM00347">
    <property type="entry name" value="HTH_MARR"/>
    <property type="match status" value="1"/>
</dbReference>
<dbReference type="Pfam" id="PF01047">
    <property type="entry name" value="MarR"/>
    <property type="match status" value="1"/>
</dbReference>
<dbReference type="Gene3D" id="1.10.10.10">
    <property type="entry name" value="Winged helix-like DNA-binding domain superfamily/Winged helix DNA-binding domain"/>
    <property type="match status" value="1"/>
</dbReference>
<accession>A0A9X8N8Q5</accession>
<feature type="domain" description="HTH marR-type" evidence="1">
    <location>
        <begin position="13"/>
        <end position="150"/>
    </location>
</feature>
<dbReference type="InterPro" id="IPR036388">
    <property type="entry name" value="WH-like_DNA-bd_sf"/>
</dbReference>
<dbReference type="InterPro" id="IPR000835">
    <property type="entry name" value="HTH_MarR-typ"/>
</dbReference>
<dbReference type="PANTHER" id="PTHR39515">
    <property type="entry name" value="CONSERVED PROTEIN"/>
    <property type="match status" value="1"/>
</dbReference>
<dbReference type="InterPro" id="IPR052526">
    <property type="entry name" value="HTH-type_Bedaq_tolerance"/>
</dbReference>
<dbReference type="GO" id="GO:0003677">
    <property type="term" value="F:DNA binding"/>
    <property type="evidence" value="ECO:0007669"/>
    <property type="project" value="UniProtKB-KW"/>
</dbReference>
<protein>
    <submittedName>
        <fullName evidence="2">DNA-binding transcriptional regulator, MarR family</fullName>
    </submittedName>
</protein>
<reference evidence="3" key="1">
    <citation type="submission" date="2016-11" db="EMBL/GenBank/DDBJ databases">
        <authorList>
            <person name="Jaros S."/>
            <person name="Januszkiewicz K."/>
            <person name="Wedrychowicz H."/>
        </authorList>
    </citation>
    <scope>NUCLEOTIDE SEQUENCE [LARGE SCALE GENOMIC DNA]</scope>
    <source>
        <strain evidence="3">CGMCC 4.3555</strain>
    </source>
</reference>
<gene>
    <name evidence="2" type="ORF">SAMN05216268_13114</name>
</gene>